<proteinExistence type="predicted"/>
<evidence type="ECO:0000313" key="1">
    <source>
        <dbReference type="EMBL" id="KMQ84070.1"/>
    </source>
</evidence>
<gene>
    <name evidence="1" type="ORF">RF55_18480</name>
</gene>
<protein>
    <submittedName>
        <fullName evidence="1">Uncharacterized protein</fullName>
    </submittedName>
</protein>
<dbReference type="AlphaFoldDB" id="A0A0J7MUB5"/>
<comment type="caution">
    <text evidence="1">The sequence shown here is derived from an EMBL/GenBank/DDBJ whole genome shotgun (WGS) entry which is preliminary data.</text>
</comment>
<dbReference type="PaxDb" id="67767-A0A0J7MUB5"/>
<dbReference type="Proteomes" id="UP000036403">
    <property type="component" value="Unassembled WGS sequence"/>
</dbReference>
<organism evidence="1 2">
    <name type="scientific">Lasius niger</name>
    <name type="common">Black garden ant</name>
    <dbReference type="NCBI Taxonomy" id="67767"/>
    <lineage>
        <taxon>Eukaryota</taxon>
        <taxon>Metazoa</taxon>
        <taxon>Ecdysozoa</taxon>
        <taxon>Arthropoda</taxon>
        <taxon>Hexapoda</taxon>
        <taxon>Insecta</taxon>
        <taxon>Pterygota</taxon>
        <taxon>Neoptera</taxon>
        <taxon>Endopterygota</taxon>
        <taxon>Hymenoptera</taxon>
        <taxon>Apocrita</taxon>
        <taxon>Aculeata</taxon>
        <taxon>Formicoidea</taxon>
        <taxon>Formicidae</taxon>
        <taxon>Formicinae</taxon>
        <taxon>Lasius</taxon>
        <taxon>Lasius</taxon>
    </lineage>
</organism>
<dbReference type="EMBL" id="LBMM01017490">
    <property type="protein sequence ID" value="KMQ84070.1"/>
    <property type="molecule type" value="Genomic_DNA"/>
</dbReference>
<reference evidence="1 2" key="1">
    <citation type="submission" date="2015-04" db="EMBL/GenBank/DDBJ databases">
        <title>Lasius niger genome sequencing.</title>
        <authorList>
            <person name="Konorov E.A."/>
            <person name="Nikitin M.A."/>
            <person name="Kirill M.V."/>
            <person name="Chang P."/>
        </authorList>
    </citation>
    <scope>NUCLEOTIDE SEQUENCE [LARGE SCALE GENOMIC DNA]</scope>
    <source>
        <tissue evidence="1">Whole</tissue>
    </source>
</reference>
<evidence type="ECO:0000313" key="2">
    <source>
        <dbReference type="Proteomes" id="UP000036403"/>
    </source>
</evidence>
<sequence>MLKTMPMYRVTATTATFSLLKACVRNTCPNSDTTPIARRKPQARMSGATKCPAISGAEIKVAVARK</sequence>
<name>A0A0J7MUB5_LASNI</name>
<keyword evidence="2" id="KW-1185">Reference proteome</keyword>
<accession>A0A0J7MUB5</accession>